<protein>
    <submittedName>
        <fullName evidence="2">Uncharacterized protein</fullName>
    </submittedName>
</protein>
<keyword evidence="1" id="KW-1185">Reference proteome</keyword>
<accession>A0A1I8B3E7</accession>
<evidence type="ECO:0000313" key="2">
    <source>
        <dbReference type="WBParaSite" id="MhA1_Contig134.frz3.gene26"/>
    </source>
</evidence>
<dbReference type="Proteomes" id="UP000095281">
    <property type="component" value="Unplaced"/>
</dbReference>
<organism evidence="1 2">
    <name type="scientific">Meloidogyne hapla</name>
    <name type="common">Root-knot nematode worm</name>
    <dbReference type="NCBI Taxonomy" id="6305"/>
    <lineage>
        <taxon>Eukaryota</taxon>
        <taxon>Metazoa</taxon>
        <taxon>Ecdysozoa</taxon>
        <taxon>Nematoda</taxon>
        <taxon>Chromadorea</taxon>
        <taxon>Rhabditida</taxon>
        <taxon>Tylenchina</taxon>
        <taxon>Tylenchomorpha</taxon>
        <taxon>Tylenchoidea</taxon>
        <taxon>Meloidogynidae</taxon>
        <taxon>Meloidogyninae</taxon>
        <taxon>Meloidogyne</taxon>
    </lineage>
</organism>
<dbReference type="AlphaFoldDB" id="A0A1I8B3E7"/>
<reference evidence="2" key="1">
    <citation type="submission" date="2016-11" db="UniProtKB">
        <authorList>
            <consortium name="WormBaseParasite"/>
        </authorList>
    </citation>
    <scope>IDENTIFICATION</scope>
</reference>
<proteinExistence type="predicted"/>
<name>A0A1I8B3E7_MELHA</name>
<evidence type="ECO:0000313" key="1">
    <source>
        <dbReference type="Proteomes" id="UP000095281"/>
    </source>
</evidence>
<sequence>MASLKWQRFINQLNQRFIFNSYKGIQNIPLRFVFTSSTRLPAKFKAISFILFTRLAVLQPIMRINDDPDEEQVRMSKRLKRIRKFASIEYAGEIFMTPQDFLDSLTLDEPRGFLFNFK</sequence>
<dbReference type="WBParaSite" id="MhA1_Contig134.frz3.gene26">
    <property type="protein sequence ID" value="MhA1_Contig134.frz3.gene26"/>
    <property type="gene ID" value="MhA1_Contig134.frz3.gene26"/>
</dbReference>